<comment type="caution">
    <text evidence="6">The sequence shown here is derived from an EMBL/GenBank/DDBJ whole genome shotgun (WGS) entry which is preliminary data.</text>
</comment>
<evidence type="ECO:0000256" key="5">
    <source>
        <dbReference type="SAM" id="Phobius"/>
    </source>
</evidence>
<name>A0A538T5I5_UNCEI</name>
<protein>
    <recommendedName>
        <fullName evidence="8">DUF1295 domain-containing protein</fullName>
    </recommendedName>
</protein>
<evidence type="ECO:0000313" key="6">
    <source>
        <dbReference type="EMBL" id="TMQ58905.1"/>
    </source>
</evidence>
<keyword evidence="4 5" id="KW-0472">Membrane</keyword>
<dbReference type="GO" id="GO:0004671">
    <property type="term" value="F:protein C-terminal S-isoprenylcysteine carboxyl O-methyltransferase activity"/>
    <property type="evidence" value="ECO:0007669"/>
    <property type="project" value="InterPro"/>
</dbReference>
<dbReference type="Pfam" id="PF04140">
    <property type="entry name" value="ICMT"/>
    <property type="match status" value="1"/>
</dbReference>
<dbReference type="InterPro" id="IPR007269">
    <property type="entry name" value="ICMT_MeTrfase"/>
</dbReference>
<evidence type="ECO:0000256" key="4">
    <source>
        <dbReference type="ARBA" id="ARBA00023136"/>
    </source>
</evidence>
<dbReference type="EMBL" id="VBOS01000064">
    <property type="protein sequence ID" value="TMQ58905.1"/>
    <property type="molecule type" value="Genomic_DNA"/>
</dbReference>
<feature type="transmembrane region" description="Helical" evidence="5">
    <location>
        <begin position="64"/>
        <end position="81"/>
    </location>
</feature>
<dbReference type="InterPro" id="IPR052527">
    <property type="entry name" value="Metal_cation-efflux_comp"/>
</dbReference>
<evidence type="ECO:0000313" key="7">
    <source>
        <dbReference type="Proteomes" id="UP000317716"/>
    </source>
</evidence>
<dbReference type="AlphaFoldDB" id="A0A538T5I5"/>
<dbReference type="PANTHER" id="PTHR43847">
    <property type="entry name" value="BLL3993 PROTEIN"/>
    <property type="match status" value="1"/>
</dbReference>
<dbReference type="GO" id="GO:0016020">
    <property type="term" value="C:membrane"/>
    <property type="evidence" value="ECO:0007669"/>
    <property type="project" value="UniProtKB-SubCell"/>
</dbReference>
<dbReference type="Proteomes" id="UP000317716">
    <property type="component" value="Unassembled WGS sequence"/>
</dbReference>
<evidence type="ECO:0000256" key="2">
    <source>
        <dbReference type="ARBA" id="ARBA00022692"/>
    </source>
</evidence>
<dbReference type="PANTHER" id="PTHR43847:SF1">
    <property type="entry name" value="BLL3993 PROTEIN"/>
    <property type="match status" value="1"/>
</dbReference>
<dbReference type="Gene3D" id="1.20.120.1630">
    <property type="match status" value="1"/>
</dbReference>
<evidence type="ECO:0008006" key="8">
    <source>
        <dbReference type="Google" id="ProtNLM"/>
    </source>
</evidence>
<sequence length="164" mass="17885">MLLVVAHRLSELGISARNERALVARGGYEVGRSHFPLFVVLHTLYPLALAADVMGFGARPGRLWPLWAALLVASVVLRIAAQRALGERWTARAWVLPGEPPVTRGIYRWVRHPSYVGITLELVAGALLFGAWRTAIAASALNLVALAIRIPIEERALAEAAARR</sequence>
<evidence type="ECO:0000256" key="1">
    <source>
        <dbReference type="ARBA" id="ARBA00004141"/>
    </source>
</evidence>
<keyword evidence="2 5" id="KW-0812">Transmembrane</keyword>
<gene>
    <name evidence="6" type="ORF">E6K72_02120</name>
</gene>
<evidence type="ECO:0000256" key="3">
    <source>
        <dbReference type="ARBA" id="ARBA00022989"/>
    </source>
</evidence>
<keyword evidence="3 5" id="KW-1133">Transmembrane helix</keyword>
<comment type="subcellular location">
    <subcellularLocation>
        <location evidence="1">Membrane</location>
        <topology evidence="1">Multi-pass membrane protein</topology>
    </subcellularLocation>
</comment>
<accession>A0A538T5I5</accession>
<proteinExistence type="predicted"/>
<reference evidence="6 7" key="1">
    <citation type="journal article" date="2019" name="Nat. Microbiol.">
        <title>Mediterranean grassland soil C-N compound turnover is dependent on rainfall and depth, and is mediated by genomically divergent microorganisms.</title>
        <authorList>
            <person name="Diamond S."/>
            <person name="Andeer P.F."/>
            <person name="Li Z."/>
            <person name="Crits-Christoph A."/>
            <person name="Burstein D."/>
            <person name="Anantharaman K."/>
            <person name="Lane K.R."/>
            <person name="Thomas B.C."/>
            <person name="Pan C."/>
            <person name="Northen T.R."/>
            <person name="Banfield J.F."/>
        </authorList>
    </citation>
    <scope>NUCLEOTIDE SEQUENCE [LARGE SCALE GENOMIC DNA]</scope>
    <source>
        <strain evidence="6">WS_2</strain>
    </source>
</reference>
<organism evidence="6 7">
    <name type="scientific">Eiseniibacteriota bacterium</name>
    <dbReference type="NCBI Taxonomy" id="2212470"/>
    <lineage>
        <taxon>Bacteria</taxon>
        <taxon>Candidatus Eiseniibacteriota</taxon>
    </lineage>
</organism>